<feature type="chain" id="PRO_5035315803" description="Secreted protein" evidence="1">
    <location>
        <begin position="24"/>
        <end position="251"/>
    </location>
</feature>
<dbReference type="AlphaFoldDB" id="A0A8J2LJ07"/>
<evidence type="ECO:0000313" key="3">
    <source>
        <dbReference type="Proteomes" id="UP000708208"/>
    </source>
</evidence>
<accession>A0A8J2LJ07</accession>
<keyword evidence="3" id="KW-1185">Reference proteome</keyword>
<organism evidence="2 3">
    <name type="scientific">Allacma fusca</name>
    <dbReference type="NCBI Taxonomy" id="39272"/>
    <lineage>
        <taxon>Eukaryota</taxon>
        <taxon>Metazoa</taxon>
        <taxon>Ecdysozoa</taxon>
        <taxon>Arthropoda</taxon>
        <taxon>Hexapoda</taxon>
        <taxon>Collembola</taxon>
        <taxon>Symphypleona</taxon>
        <taxon>Sminthuridae</taxon>
        <taxon>Allacma</taxon>
    </lineage>
</organism>
<dbReference type="EMBL" id="CAJVCH010569968">
    <property type="protein sequence ID" value="CAG7833644.1"/>
    <property type="molecule type" value="Genomic_DNA"/>
</dbReference>
<gene>
    <name evidence="2" type="ORF">AFUS01_LOCUS43245</name>
</gene>
<dbReference type="Proteomes" id="UP000708208">
    <property type="component" value="Unassembled WGS sequence"/>
</dbReference>
<reference evidence="2" key="1">
    <citation type="submission" date="2021-06" db="EMBL/GenBank/DDBJ databases">
        <authorList>
            <person name="Hodson N. C."/>
            <person name="Mongue J. A."/>
            <person name="Jaron S. K."/>
        </authorList>
    </citation>
    <scope>NUCLEOTIDE SEQUENCE</scope>
</reference>
<protein>
    <recommendedName>
        <fullName evidence="4">Secreted protein</fullName>
    </recommendedName>
</protein>
<proteinExistence type="predicted"/>
<name>A0A8J2LJ07_9HEXA</name>
<comment type="caution">
    <text evidence="2">The sequence shown here is derived from an EMBL/GenBank/DDBJ whole genome shotgun (WGS) entry which is preliminary data.</text>
</comment>
<evidence type="ECO:0000256" key="1">
    <source>
        <dbReference type="SAM" id="SignalP"/>
    </source>
</evidence>
<evidence type="ECO:0000313" key="2">
    <source>
        <dbReference type="EMBL" id="CAG7833644.1"/>
    </source>
</evidence>
<sequence length="251" mass="28118">MAFLKTIQIVLVVIAVGVQSGESRRSRLPPNLCYSEIGLMYETFSTRFQHPLVDATGQKCYKTISKRRLNTMYTKSVMDEAFANASAEVCPDWSNSKKCLFRHLESRCNSTQVERFQEDSLFNYGLTMAQLLCDPPENFNFLTFVKEGAVEDGFGACTGTSDANRELAACMSKSMNGKDFTSVSFQETVRGIHQCYIPLIKSCSQGNTTKEVHLLGLSNQLEQARLASYDAVWDQFKVPASPLLDLQNLLK</sequence>
<feature type="signal peptide" evidence="1">
    <location>
        <begin position="1"/>
        <end position="23"/>
    </location>
</feature>
<keyword evidence="1" id="KW-0732">Signal</keyword>
<evidence type="ECO:0008006" key="4">
    <source>
        <dbReference type="Google" id="ProtNLM"/>
    </source>
</evidence>